<dbReference type="EMBL" id="JAANQT010004997">
    <property type="protein sequence ID" value="KAG1296357.1"/>
    <property type="molecule type" value="Genomic_DNA"/>
</dbReference>
<comment type="caution">
    <text evidence="1">The sequence shown here is derived from an EMBL/GenBank/DDBJ whole genome shotgun (WGS) entry which is preliminary data.</text>
</comment>
<keyword evidence="2" id="KW-1185">Reference proteome</keyword>
<sequence>MSNLFYLPHANRPGTDRIEWANGTRSDLVLIPDVINDEQRPLIIEFQKTVDKKFIKRAISYCLQASSRYGIDPVILIFCIDTVAESTEEKFENSVRLPCCATIPCDFWAEECLILSKKTIKQHINVEGSLNPLIALGMFFTYQASAITLLPRCEDPTLVFLYEVAKKSFQEMQNRDLSLLEELKNVYDTQLQDYKNTLSTIQTEEEPLHTITEQI</sequence>
<organism evidence="1 2">
    <name type="scientific">Rhizopus oryzae</name>
    <name type="common">Mucormycosis agent</name>
    <name type="synonym">Rhizopus arrhizus var. delemar</name>
    <dbReference type="NCBI Taxonomy" id="64495"/>
    <lineage>
        <taxon>Eukaryota</taxon>
        <taxon>Fungi</taxon>
        <taxon>Fungi incertae sedis</taxon>
        <taxon>Mucoromycota</taxon>
        <taxon>Mucoromycotina</taxon>
        <taxon>Mucoromycetes</taxon>
        <taxon>Mucorales</taxon>
        <taxon>Mucorineae</taxon>
        <taxon>Rhizopodaceae</taxon>
        <taxon>Rhizopus</taxon>
    </lineage>
</organism>
<protein>
    <submittedName>
        <fullName evidence="1">Uncharacterized protein</fullName>
    </submittedName>
</protein>
<name>A0A9P6WVQ2_RHIOR</name>
<reference evidence="1" key="1">
    <citation type="journal article" date="2020" name="Microb. Genom.">
        <title>Genetic diversity of clinical and environmental Mucorales isolates obtained from an investigation of mucormycosis cases among solid organ transplant recipients.</title>
        <authorList>
            <person name="Nguyen M.H."/>
            <person name="Kaul D."/>
            <person name="Muto C."/>
            <person name="Cheng S.J."/>
            <person name="Richter R.A."/>
            <person name="Bruno V.M."/>
            <person name="Liu G."/>
            <person name="Beyhan S."/>
            <person name="Sundermann A.J."/>
            <person name="Mounaud S."/>
            <person name="Pasculle A.W."/>
            <person name="Nierman W.C."/>
            <person name="Driscoll E."/>
            <person name="Cumbie R."/>
            <person name="Clancy C.J."/>
            <person name="Dupont C.L."/>
        </authorList>
    </citation>
    <scope>NUCLEOTIDE SEQUENCE</scope>
    <source>
        <strain evidence="1">GL11</strain>
    </source>
</reference>
<accession>A0A9P6WVQ2</accession>
<dbReference type="AlphaFoldDB" id="A0A9P6WVQ2"/>
<proteinExistence type="predicted"/>
<evidence type="ECO:0000313" key="1">
    <source>
        <dbReference type="EMBL" id="KAG1296357.1"/>
    </source>
</evidence>
<evidence type="ECO:0000313" key="2">
    <source>
        <dbReference type="Proteomes" id="UP000716291"/>
    </source>
</evidence>
<gene>
    <name evidence="1" type="ORF">G6F64_013206</name>
</gene>
<dbReference type="Proteomes" id="UP000716291">
    <property type="component" value="Unassembled WGS sequence"/>
</dbReference>